<evidence type="ECO:0000313" key="2">
    <source>
        <dbReference type="Proteomes" id="UP000499080"/>
    </source>
</evidence>
<organism evidence="1 2">
    <name type="scientific">Araneus ventricosus</name>
    <name type="common">Orbweaver spider</name>
    <name type="synonym">Epeira ventricosa</name>
    <dbReference type="NCBI Taxonomy" id="182803"/>
    <lineage>
        <taxon>Eukaryota</taxon>
        <taxon>Metazoa</taxon>
        <taxon>Ecdysozoa</taxon>
        <taxon>Arthropoda</taxon>
        <taxon>Chelicerata</taxon>
        <taxon>Arachnida</taxon>
        <taxon>Araneae</taxon>
        <taxon>Araneomorphae</taxon>
        <taxon>Entelegynae</taxon>
        <taxon>Araneoidea</taxon>
        <taxon>Araneidae</taxon>
        <taxon>Araneus</taxon>
    </lineage>
</organism>
<dbReference type="Proteomes" id="UP000499080">
    <property type="component" value="Unassembled WGS sequence"/>
</dbReference>
<dbReference type="EMBL" id="BGPR01003884">
    <property type="protein sequence ID" value="GBM93567.1"/>
    <property type="molecule type" value="Genomic_DNA"/>
</dbReference>
<name>A0A4Y2JUT3_ARAVE</name>
<proteinExistence type="predicted"/>
<dbReference type="AlphaFoldDB" id="A0A4Y2JUT3"/>
<protein>
    <submittedName>
        <fullName evidence="1">Uncharacterized protein</fullName>
    </submittedName>
</protein>
<keyword evidence="2" id="KW-1185">Reference proteome</keyword>
<comment type="caution">
    <text evidence="1">The sequence shown here is derived from an EMBL/GenBank/DDBJ whole genome shotgun (WGS) entry which is preliminary data.</text>
</comment>
<evidence type="ECO:0000313" key="1">
    <source>
        <dbReference type="EMBL" id="GBM93567.1"/>
    </source>
</evidence>
<accession>A0A4Y2JUT3</accession>
<gene>
    <name evidence="1" type="ORF">AVEN_142409_1</name>
</gene>
<sequence>MLKDRFHNSILLFFKRFVQDSRSGIIVIKENDNELRHSDSNPEETYVKALKDLNISSYTDNSIVLFSQRFGFVQDNHSGGIELNKMIMTLDTRIRLQKKLM</sequence>
<reference evidence="1 2" key="1">
    <citation type="journal article" date="2019" name="Sci. Rep.">
        <title>Orb-weaving spider Araneus ventricosus genome elucidates the spidroin gene catalogue.</title>
        <authorList>
            <person name="Kono N."/>
            <person name="Nakamura H."/>
            <person name="Ohtoshi R."/>
            <person name="Moran D.A.P."/>
            <person name="Shinohara A."/>
            <person name="Yoshida Y."/>
            <person name="Fujiwara M."/>
            <person name="Mori M."/>
            <person name="Tomita M."/>
            <person name="Arakawa K."/>
        </authorList>
    </citation>
    <scope>NUCLEOTIDE SEQUENCE [LARGE SCALE GENOMIC DNA]</scope>
</reference>